<evidence type="ECO:0000313" key="7">
    <source>
        <dbReference type="Proteomes" id="UP000640333"/>
    </source>
</evidence>
<keyword evidence="7" id="KW-1185">Reference proteome</keyword>
<dbReference type="Pfam" id="PF00990">
    <property type="entry name" value="GGDEF"/>
    <property type="match status" value="1"/>
</dbReference>
<evidence type="ECO:0000256" key="3">
    <source>
        <dbReference type="ARBA" id="ARBA00034247"/>
    </source>
</evidence>
<dbReference type="GO" id="GO:0052621">
    <property type="term" value="F:diguanylate cyclase activity"/>
    <property type="evidence" value="ECO:0007669"/>
    <property type="project" value="UniProtKB-EC"/>
</dbReference>
<dbReference type="PROSITE" id="PS50887">
    <property type="entry name" value="GGDEF"/>
    <property type="match status" value="1"/>
</dbReference>
<comment type="cofactor">
    <cofactor evidence="1">
        <name>Mg(2+)</name>
        <dbReference type="ChEBI" id="CHEBI:18420"/>
    </cofactor>
</comment>
<dbReference type="SUPFAM" id="SSF55073">
    <property type="entry name" value="Nucleotide cyclase"/>
    <property type="match status" value="1"/>
</dbReference>
<feature type="transmembrane region" description="Helical" evidence="4">
    <location>
        <begin position="185"/>
        <end position="204"/>
    </location>
</feature>
<dbReference type="AlphaFoldDB" id="A0A8J7FRY5"/>
<evidence type="ECO:0000259" key="5">
    <source>
        <dbReference type="PROSITE" id="PS50887"/>
    </source>
</evidence>
<dbReference type="Proteomes" id="UP000640333">
    <property type="component" value="Unassembled WGS sequence"/>
</dbReference>
<dbReference type="GO" id="GO:0005886">
    <property type="term" value="C:plasma membrane"/>
    <property type="evidence" value="ECO:0007669"/>
    <property type="project" value="TreeGrafter"/>
</dbReference>
<feature type="transmembrane region" description="Helical" evidence="4">
    <location>
        <begin position="7"/>
        <end position="30"/>
    </location>
</feature>
<evidence type="ECO:0000313" key="6">
    <source>
        <dbReference type="EMBL" id="MBE9398922.1"/>
    </source>
</evidence>
<dbReference type="InterPro" id="IPR029016">
    <property type="entry name" value="GAF-like_dom_sf"/>
</dbReference>
<dbReference type="GO" id="GO:1902201">
    <property type="term" value="P:negative regulation of bacterial-type flagellum-dependent cell motility"/>
    <property type="evidence" value="ECO:0007669"/>
    <property type="project" value="TreeGrafter"/>
</dbReference>
<dbReference type="CDD" id="cd01949">
    <property type="entry name" value="GGDEF"/>
    <property type="match status" value="1"/>
</dbReference>
<dbReference type="InterPro" id="IPR000160">
    <property type="entry name" value="GGDEF_dom"/>
</dbReference>
<dbReference type="Gene3D" id="3.30.70.270">
    <property type="match status" value="1"/>
</dbReference>
<sequence length="575" mass="64109">MKIQHKIVAIPLTVMLLVSTITFILIETYLESQLIERNKNELNTLAMASLESVRTLETIDTQGEQHVIRSFQKLAENIAHAGDFRVTYIDANGRVLGDSDISFDQLSHIENHADREEIQLALANGKGIAERYSATLSTDMLYVAVRSNEGHYTDNNSHLAHPIIARIARSQSSIYAAIYELRETLFLTGVLSIAAVLALGLFGARIMKRTVQNEQQLLEKRVEDRTTEISILQTFGGLLNACSTLDEASEVLNNVIPRLLPEFKGSISIIKSSRNRLDRIADWGGDWPGADRFAPGECWSLRKGHQHLSTEHGIQTLCHHWVDIPTDHQTLCIPLLAQGETIGVLHFVMPMDVSLDHYKGLSNAISEQVGLTLANIQLRDSLREQAIRDPLTGLFNRRYMLEALDQSHSRAERTQTEIAIMMIDLDHFKLFNDNFGHDAGDHVLKAVSQVLKDSLRQEDIACRYGGEEFCIVCPSTNEQQALQIAKRIGKGISSLELNMNQLSLGTVTTSIGIALYPNHADNMEDTIKAADEALYVAKQNGRDRAEIAQPIFVEKAEEQPALEAEFEPVAETENA</sequence>
<proteinExistence type="predicted"/>
<reference evidence="6" key="1">
    <citation type="submission" date="2020-10" db="EMBL/GenBank/DDBJ databases">
        <title>Bacterium isolated from coastal waters sediment.</title>
        <authorList>
            <person name="Chen R.-J."/>
            <person name="Lu D.-C."/>
            <person name="Zhu K.-L."/>
            <person name="Du Z.-J."/>
        </authorList>
    </citation>
    <scope>NUCLEOTIDE SEQUENCE</scope>
    <source>
        <strain evidence="6">N1Y112</strain>
    </source>
</reference>
<comment type="caution">
    <text evidence="6">The sequence shown here is derived from an EMBL/GenBank/DDBJ whole genome shotgun (WGS) entry which is preliminary data.</text>
</comment>
<keyword evidence="4" id="KW-0472">Membrane</keyword>
<keyword evidence="4" id="KW-1133">Transmembrane helix</keyword>
<evidence type="ECO:0000256" key="2">
    <source>
        <dbReference type="ARBA" id="ARBA00012528"/>
    </source>
</evidence>
<dbReference type="SMART" id="SM00267">
    <property type="entry name" value="GGDEF"/>
    <property type="match status" value="1"/>
</dbReference>
<evidence type="ECO:0000256" key="1">
    <source>
        <dbReference type="ARBA" id="ARBA00001946"/>
    </source>
</evidence>
<accession>A0A8J7FRY5</accession>
<gene>
    <name evidence="6" type="ORF">IOQ59_16805</name>
</gene>
<comment type="catalytic activity">
    <reaction evidence="3">
        <text>2 GTP = 3',3'-c-di-GMP + 2 diphosphate</text>
        <dbReference type="Rhea" id="RHEA:24898"/>
        <dbReference type="ChEBI" id="CHEBI:33019"/>
        <dbReference type="ChEBI" id="CHEBI:37565"/>
        <dbReference type="ChEBI" id="CHEBI:58805"/>
        <dbReference type="EC" id="2.7.7.65"/>
    </reaction>
</comment>
<dbReference type="PANTHER" id="PTHR45138">
    <property type="entry name" value="REGULATORY COMPONENTS OF SENSORY TRANSDUCTION SYSTEM"/>
    <property type="match status" value="1"/>
</dbReference>
<dbReference type="GO" id="GO:0043709">
    <property type="term" value="P:cell adhesion involved in single-species biofilm formation"/>
    <property type="evidence" value="ECO:0007669"/>
    <property type="project" value="TreeGrafter"/>
</dbReference>
<dbReference type="Gene3D" id="3.30.450.40">
    <property type="match status" value="1"/>
</dbReference>
<evidence type="ECO:0000256" key="4">
    <source>
        <dbReference type="SAM" id="Phobius"/>
    </source>
</evidence>
<feature type="domain" description="GGDEF" evidence="5">
    <location>
        <begin position="416"/>
        <end position="550"/>
    </location>
</feature>
<dbReference type="FunFam" id="3.30.70.270:FF:000001">
    <property type="entry name" value="Diguanylate cyclase domain protein"/>
    <property type="match status" value="1"/>
</dbReference>
<dbReference type="RefSeq" id="WP_193954619.1">
    <property type="nucleotide sequence ID" value="NZ_JADEYS010000020.1"/>
</dbReference>
<dbReference type="NCBIfam" id="TIGR00254">
    <property type="entry name" value="GGDEF"/>
    <property type="match status" value="1"/>
</dbReference>
<dbReference type="InterPro" id="IPR043128">
    <property type="entry name" value="Rev_trsase/Diguanyl_cyclase"/>
</dbReference>
<protein>
    <recommendedName>
        <fullName evidence="2">diguanylate cyclase</fullName>
        <ecNumber evidence="2">2.7.7.65</ecNumber>
    </recommendedName>
</protein>
<dbReference type="SUPFAM" id="SSF55781">
    <property type="entry name" value="GAF domain-like"/>
    <property type="match status" value="1"/>
</dbReference>
<dbReference type="InterPro" id="IPR029787">
    <property type="entry name" value="Nucleotide_cyclase"/>
</dbReference>
<dbReference type="PANTHER" id="PTHR45138:SF9">
    <property type="entry name" value="DIGUANYLATE CYCLASE DGCM-RELATED"/>
    <property type="match status" value="1"/>
</dbReference>
<dbReference type="InterPro" id="IPR050469">
    <property type="entry name" value="Diguanylate_Cyclase"/>
</dbReference>
<keyword evidence="4" id="KW-0812">Transmembrane</keyword>
<organism evidence="6 7">
    <name type="scientific">Pontibacterium sinense</name>
    <dbReference type="NCBI Taxonomy" id="2781979"/>
    <lineage>
        <taxon>Bacteria</taxon>
        <taxon>Pseudomonadati</taxon>
        <taxon>Pseudomonadota</taxon>
        <taxon>Gammaproteobacteria</taxon>
        <taxon>Oceanospirillales</taxon>
        <taxon>Oceanospirillaceae</taxon>
        <taxon>Pontibacterium</taxon>
    </lineage>
</organism>
<name>A0A8J7FRY5_9GAMM</name>
<dbReference type="EC" id="2.7.7.65" evidence="2"/>
<dbReference type="EMBL" id="JADEYS010000020">
    <property type="protein sequence ID" value="MBE9398922.1"/>
    <property type="molecule type" value="Genomic_DNA"/>
</dbReference>